<gene>
    <name evidence="7" type="ORF">ABK249_13860</name>
</gene>
<keyword evidence="2" id="KW-0964">Secreted</keyword>
<dbReference type="InterPro" id="IPR011050">
    <property type="entry name" value="Pectin_lyase_fold/virulence"/>
</dbReference>
<dbReference type="Gene3D" id="2.160.20.10">
    <property type="entry name" value="Single-stranded right-handed beta-helix, Pectin lyase-like"/>
    <property type="match status" value="1"/>
</dbReference>
<dbReference type="Gene3D" id="3.30.160.710">
    <property type="match status" value="5"/>
</dbReference>
<dbReference type="PANTHER" id="PTHR12338">
    <property type="entry name" value="AUTOTRANSPORTER"/>
    <property type="match status" value="1"/>
</dbReference>
<evidence type="ECO:0000256" key="2">
    <source>
        <dbReference type="ARBA" id="ARBA00022525"/>
    </source>
</evidence>
<dbReference type="Pfam" id="PF07581">
    <property type="entry name" value="Glug"/>
    <property type="match status" value="1"/>
</dbReference>
<dbReference type="RefSeq" id="WP_227704187.1">
    <property type="nucleotide sequence ID" value="NZ_JBEAAL010000008.1"/>
</dbReference>
<accession>A0ABV0M4S2</accession>
<evidence type="ECO:0000256" key="1">
    <source>
        <dbReference type="ARBA" id="ARBA00004613"/>
    </source>
</evidence>
<comment type="subcellular location">
    <subcellularLocation>
        <location evidence="1">Secreted</location>
    </subcellularLocation>
</comment>
<keyword evidence="3 5" id="KW-0732">Signal</keyword>
<dbReference type="EMBL" id="JBEAAL010000008">
    <property type="protein sequence ID" value="MEQ1406025.1"/>
    <property type="molecule type" value="Genomic_DNA"/>
</dbReference>
<evidence type="ECO:0000313" key="8">
    <source>
        <dbReference type="Proteomes" id="UP001496627"/>
    </source>
</evidence>
<evidence type="ECO:0000313" key="7">
    <source>
        <dbReference type="EMBL" id="MEQ1406025.1"/>
    </source>
</evidence>
<evidence type="ECO:0000256" key="4">
    <source>
        <dbReference type="SAM" id="MobiDB-lite"/>
    </source>
</evidence>
<dbReference type="InterPro" id="IPR041286">
    <property type="entry name" value="MBG_2"/>
</dbReference>
<evidence type="ECO:0000259" key="6">
    <source>
        <dbReference type="SMART" id="SM00912"/>
    </source>
</evidence>
<evidence type="ECO:0000256" key="5">
    <source>
        <dbReference type="SAM" id="SignalP"/>
    </source>
</evidence>
<dbReference type="InterPro" id="IPR050909">
    <property type="entry name" value="Bact_Autotransporter_VF"/>
</dbReference>
<reference evidence="7 8" key="1">
    <citation type="submission" date="2024-05" db="EMBL/GenBank/DDBJ databases">
        <title>Neorhizobium sp. Rsf11, a plant growth promoting and heavy metal resistant PAH-degrader.</title>
        <authorList>
            <person name="Golubev S.N."/>
            <person name="Muratova A.Y."/>
            <person name="Markelova M.I."/>
        </authorList>
    </citation>
    <scope>NUCLEOTIDE SEQUENCE [LARGE SCALE GENOMIC DNA]</scope>
    <source>
        <strain evidence="7 8">Rsf11</strain>
    </source>
</reference>
<dbReference type="PANTHER" id="PTHR12338:SF8">
    <property type="entry name" value="HEME_HEMOPEXIN-BINDING PROTEIN"/>
    <property type="match status" value="1"/>
</dbReference>
<dbReference type="Gene3D" id="2.160.20.110">
    <property type="match status" value="2"/>
</dbReference>
<sequence>MIPFGFAGLKAQLLSTTGLALALAAGAGLARPALADPLPAGASVAAGQVSVGSAGKSMTITQGSQNAIVNWNSFSVGQGHAVNFVQPGSSSAILNRVTGSTTSTIAGSLTGNGHVYLINPNGIAITKTGNVKVGGGFVASTLDTSDEEFLKGKRTFAGKGASAAVENSGVITIGRGGYAALIGGRVSNDGLISVPMGKVGLGSGEEATLDLSGDGFLQVAVPTKAGGADALVKNGGRISADGGRVVISAATAREAARNAINLPGTVEARTISGRQGEIVIGGGAGGSVSVSGRLNATAKGGGKGGKVKITGKSVKLNGAVVDASGAAGGGTVEVGGNRQGKGLLQRAETTAADRKSIIRADATEGGTGGDVVIWSDEMTVFDGLITARGTGPGSGGEVEVSGKAKLDFAGAVDLTAENGRFGNLLLDPYNVTIALRPSSNSNGMTPTGNDSVIDVLTLQNALATANVTIATGGSGSPGSQAGDITVAVAGDLFWSSDSILTLSAYGDIHIDSPIVATGANAGLVLNYGDFATSGSASTGSDYFVHRPVTLSGANAGLTINGEAYTIIRSAERLQAMNGNLGGNYALAGTLDLEPAMAWNDETGMVPIGDYADPFTGTFTGMGNSIEWLFLMKPDREAAGLFGVSSGTIRDVNLHLGVASGAKYVGSLVGVNSGIVKNASSSGVFAGGSLYSGGLVGLNTGTIYGSYTEAMLSSTQTGYGNGGLVGRNDGTIEKSHAEITISGRTSIGGLVGENNGTITSSYAGSSVSGVISVGGLAGTNNGTITDSYATGATNGANNVGGLVGDNKGAISSAYATGGVGVGGGTGVAAAGGLIGSNSGQVHDVYATGNVQATQDLGGEIVNDPIPDLFMPIFGDNVHGSYPQTTDLRGIQKVGGLVGFNSGVVTDAYATGDVTGTVTGFQGVIYQFVGGLIGENGGAISNVFATGDVDTNTGGADGGQMGYGTGGLVGLNIASTSGGEATISNAYAAGNVNGGYGTGGLIGVNGTGGAVSSSYATGDVTGFSLIGGLVGLNQDATVSGSYSTGAVSGQLDLGGLVGNNLGTVVGSFWNTTSSGLANGFGKGTIAGATGLDDAQMMQLASFEMAGWDIDDAGGTGSVWRIYDGYTSPLLRSFLTPVTVKANDASKVYDGTDQGGESGYSISVDGAELLGTPSYAGSGRNVGSHELTVSGLYSSQQGSDISYASGTLTITPRAITVIAGDTSRTYGDVNPALGYTVGGAGLVEGETLSGALSTAATTSSGVGSYAIGQGSLAASSNYDVTFQDGTLTVTPRAITVSAHAASRIYGNDNPIFSYSVGGQGLVNGDSLGGTLSTDATARSNVGSYAIEQGSLAASSNYTLTYVGGTLAIVPRSITVTADDLTRDYGDANPALTYTAGGLLDGDMLSGALSTTATGASGVGRYTISKGTLDNGNYDISFTPGTLAITPRAITVTAGDTSRTYGNANPALGYLVGGKSLVNGDMLSGALSTAASTASGVGSYTIGKGSLTASSNYDVTYQGGTLTIIPRAITVIAGNTSRTYGDNNPVLDYTVGGEGLVNGDMLSGALSTTATATSGVGFYAIGQGSLAASSNYNVTYRGGTLTVTPRAITVTASGASRIYGNENPALAYSIGGQGLVNGDSLGGMLATEATAQSDAGSYLITQGTLDSDNYAISYQGNVLTVLPRDITVTANDIVRRGGSANPALTYSIGGPGLANGDVLTGSLATAAGIGSAAGRYDISQGSLSGSANYAMTFRPGTLTVVEQGSATLPPVTSGPTIQSPAGIVEQFIRQQQALSGIMDGTDYDESEKPTSKPSVQSSGISGDRNGDSGNSTLEEELNDLL</sequence>
<dbReference type="NCBIfam" id="TIGR01901">
    <property type="entry name" value="adhes_NPXG"/>
    <property type="match status" value="1"/>
</dbReference>
<dbReference type="InterPro" id="IPR012334">
    <property type="entry name" value="Pectin_lyas_fold"/>
</dbReference>
<keyword evidence="8" id="KW-1185">Reference proteome</keyword>
<feature type="region of interest" description="Disordered" evidence="4">
    <location>
        <begin position="1795"/>
        <end position="1837"/>
    </location>
</feature>
<dbReference type="InterPro" id="IPR011493">
    <property type="entry name" value="GLUG"/>
</dbReference>
<feature type="signal peptide" evidence="5">
    <location>
        <begin position="1"/>
        <end position="35"/>
    </location>
</feature>
<protein>
    <submittedName>
        <fullName evidence="7">MBG domain-containing protein</fullName>
    </submittedName>
</protein>
<dbReference type="Pfam" id="PF05860">
    <property type="entry name" value="TPS"/>
    <property type="match status" value="1"/>
</dbReference>
<feature type="compositionally biased region" description="Polar residues" evidence="4">
    <location>
        <begin position="1807"/>
        <end position="1816"/>
    </location>
</feature>
<name>A0ABV0M4S2_9HYPH</name>
<evidence type="ECO:0000256" key="3">
    <source>
        <dbReference type="ARBA" id="ARBA00022729"/>
    </source>
</evidence>
<dbReference type="SUPFAM" id="SSF51126">
    <property type="entry name" value="Pectin lyase-like"/>
    <property type="match status" value="1"/>
</dbReference>
<dbReference type="Proteomes" id="UP001496627">
    <property type="component" value="Unassembled WGS sequence"/>
</dbReference>
<organism evidence="7 8">
    <name type="scientific">Neorhizobium phenanthreniclasticum</name>
    <dbReference type="NCBI Taxonomy" id="3157917"/>
    <lineage>
        <taxon>Bacteria</taxon>
        <taxon>Pseudomonadati</taxon>
        <taxon>Pseudomonadota</taxon>
        <taxon>Alphaproteobacteria</taxon>
        <taxon>Hyphomicrobiales</taxon>
        <taxon>Rhizobiaceae</taxon>
        <taxon>Rhizobium/Agrobacterium group</taxon>
        <taxon>Neorhizobium</taxon>
    </lineage>
</organism>
<dbReference type="Pfam" id="PF18676">
    <property type="entry name" value="MBG_2"/>
    <property type="match status" value="7"/>
</dbReference>
<feature type="chain" id="PRO_5046081868" evidence="5">
    <location>
        <begin position="36"/>
        <end position="1837"/>
    </location>
</feature>
<feature type="domain" description="Filamentous haemagglutinin FhaB/tRNA nuclease CdiA-like TPS" evidence="6">
    <location>
        <begin position="35"/>
        <end position="148"/>
    </location>
</feature>
<comment type="caution">
    <text evidence="7">The sequence shown here is derived from an EMBL/GenBank/DDBJ whole genome shotgun (WGS) entry which is preliminary data.</text>
</comment>
<proteinExistence type="predicted"/>
<dbReference type="InterPro" id="IPR008638">
    <property type="entry name" value="FhaB/CdiA-like_TPS"/>
</dbReference>
<dbReference type="SMART" id="SM00912">
    <property type="entry name" value="Haemagg_act"/>
    <property type="match status" value="1"/>
</dbReference>